<dbReference type="SUPFAM" id="SSF50494">
    <property type="entry name" value="Trypsin-like serine proteases"/>
    <property type="match status" value="1"/>
</dbReference>
<dbReference type="FunFam" id="2.40.10.10:FF:000028">
    <property type="entry name" value="Serine protease easter"/>
    <property type="match status" value="1"/>
</dbReference>
<evidence type="ECO:0000256" key="5">
    <source>
        <dbReference type="ARBA" id="ARBA00023145"/>
    </source>
</evidence>
<keyword evidence="7" id="KW-0325">Glycoprotein</keyword>
<evidence type="ECO:0000256" key="4">
    <source>
        <dbReference type="ARBA" id="ARBA00022825"/>
    </source>
</evidence>
<evidence type="ECO:0000259" key="12">
    <source>
        <dbReference type="PROSITE" id="PS51888"/>
    </source>
</evidence>
<evidence type="ECO:0000259" key="11">
    <source>
        <dbReference type="PROSITE" id="PS50240"/>
    </source>
</evidence>
<evidence type="ECO:0000256" key="1">
    <source>
        <dbReference type="ARBA" id="ARBA00022670"/>
    </source>
</evidence>
<dbReference type="Pfam" id="PF12032">
    <property type="entry name" value="CLIP"/>
    <property type="match status" value="1"/>
</dbReference>
<dbReference type="PRINTS" id="PR00722">
    <property type="entry name" value="CHYMOTRYPSIN"/>
</dbReference>
<gene>
    <name evidence="13" type="ORF">ILUMI_10857</name>
</gene>
<dbReference type="Pfam" id="PF00089">
    <property type="entry name" value="Trypsin"/>
    <property type="match status" value="1"/>
</dbReference>
<evidence type="ECO:0000256" key="3">
    <source>
        <dbReference type="ARBA" id="ARBA00022801"/>
    </source>
</evidence>
<dbReference type="PROSITE" id="PS50240">
    <property type="entry name" value="TRYPSIN_DOM"/>
    <property type="match status" value="1"/>
</dbReference>
<dbReference type="AlphaFoldDB" id="A0A8K0GD85"/>
<dbReference type="EMBL" id="VTPC01006044">
    <property type="protein sequence ID" value="KAF2895319.1"/>
    <property type="molecule type" value="Genomic_DNA"/>
</dbReference>
<dbReference type="GO" id="GO:0005576">
    <property type="term" value="C:extracellular region"/>
    <property type="evidence" value="ECO:0007669"/>
    <property type="project" value="UniProtKB-SubCell"/>
</dbReference>
<keyword evidence="6" id="KW-1015">Disulfide bond</keyword>
<reference evidence="13" key="1">
    <citation type="submission" date="2019-08" db="EMBL/GenBank/DDBJ databases">
        <title>The genome of the North American firefly Photinus pyralis.</title>
        <authorList>
            <consortium name="Photinus pyralis genome working group"/>
            <person name="Fallon T.R."/>
            <person name="Sander Lower S.E."/>
            <person name="Weng J.-K."/>
        </authorList>
    </citation>
    <scope>NUCLEOTIDE SEQUENCE</scope>
    <source>
        <strain evidence="13">TRF0915ILg1</strain>
        <tissue evidence="13">Whole body</tissue>
    </source>
</reference>
<dbReference type="InterPro" id="IPR001314">
    <property type="entry name" value="Peptidase_S1A"/>
</dbReference>
<dbReference type="PROSITE" id="PS00135">
    <property type="entry name" value="TRYPSIN_SER"/>
    <property type="match status" value="1"/>
</dbReference>
<dbReference type="PROSITE" id="PS51888">
    <property type="entry name" value="CLIP"/>
    <property type="match status" value="1"/>
</dbReference>
<dbReference type="CDD" id="cd00190">
    <property type="entry name" value="Tryp_SPc"/>
    <property type="match status" value="1"/>
</dbReference>
<evidence type="ECO:0000256" key="7">
    <source>
        <dbReference type="ARBA" id="ARBA00023180"/>
    </source>
</evidence>
<dbReference type="PROSITE" id="PS00134">
    <property type="entry name" value="TRYPSIN_HIS"/>
    <property type="match status" value="1"/>
</dbReference>
<dbReference type="InterPro" id="IPR001254">
    <property type="entry name" value="Trypsin_dom"/>
</dbReference>
<comment type="subcellular location">
    <subcellularLocation>
        <location evidence="10">Secreted</location>
    </subcellularLocation>
</comment>
<dbReference type="OrthoDB" id="9028152at2759"/>
<keyword evidence="14" id="KW-1185">Reference proteome</keyword>
<dbReference type="SMART" id="SM00680">
    <property type="entry name" value="CLIP"/>
    <property type="match status" value="1"/>
</dbReference>
<dbReference type="EC" id="3.4.21.-" evidence="9"/>
<proteinExistence type="inferred from homology"/>
<name>A0A8K0GD85_IGNLU</name>
<feature type="domain" description="Peptidase S1" evidence="11">
    <location>
        <begin position="128"/>
        <end position="388"/>
    </location>
</feature>
<dbReference type="GO" id="GO:0004252">
    <property type="term" value="F:serine-type endopeptidase activity"/>
    <property type="evidence" value="ECO:0007669"/>
    <property type="project" value="UniProtKB-UniRule"/>
</dbReference>
<keyword evidence="10" id="KW-0964">Secreted</keyword>
<evidence type="ECO:0000313" key="13">
    <source>
        <dbReference type="EMBL" id="KAF2895319.1"/>
    </source>
</evidence>
<evidence type="ECO:0000313" key="14">
    <source>
        <dbReference type="Proteomes" id="UP000801492"/>
    </source>
</evidence>
<dbReference type="InterPro" id="IPR022700">
    <property type="entry name" value="CLIP"/>
</dbReference>
<dbReference type="InterPro" id="IPR009003">
    <property type="entry name" value="Peptidase_S1_PA"/>
</dbReference>
<comment type="domain">
    <text evidence="10">The clip domain consists of 35-55 residues which are 'knitted' together usually by 3 conserved disulfide bonds forming a clip-like compact structure.</text>
</comment>
<dbReference type="GO" id="GO:0035008">
    <property type="term" value="P:positive regulation of melanization defense response"/>
    <property type="evidence" value="ECO:0007669"/>
    <property type="project" value="UniProtKB-ARBA"/>
</dbReference>
<feature type="domain" description="Clip" evidence="12">
    <location>
        <begin position="28"/>
        <end position="81"/>
    </location>
</feature>
<dbReference type="FunFam" id="2.40.10.10:FF:000084">
    <property type="entry name" value="Serine protease easter"/>
    <property type="match status" value="1"/>
</dbReference>
<evidence type="ECO:0000256" key="8">
    <source>
        <dbReference type="ARBA" id="ARBA00024195"/>
    </source>
</evidence>
<evidence type="ECO:0000256" key="6">
    <source>
        <dbReference type="ARBA" id="ARBA00023157"/>
    </source>
</evidence>
<dbReference type="GO" id="GO:0006508">
    <property type="term" value="P:proteolysis"/>
    <property type="evidence" value="ECO:0007669"/>
    <property type="project" value="UniProtKB-KW"/>
</dbReference>
<dbReference type="SMART" id="SM00020">
    <property type="entry name" value="Tryp_SPc"/>
    <property type="match status" value="1"/>
</dbReference>
<keyword evidence="5" id="KW-0865">Zymogen</keyword>
<evidence type="ECO:0000256" key="2">
    <source>
        <dbReference type="ARBA" id="ARBA00022729"/>
    </source>
</evidence>
<dbReference type="Gene3D" id="3.30.1640.30">
    <property type="match status" value="1"/>
</dbReference>
<comment type="similarity">
    <text evidence="8 10">Belongs to the peptidase S1 family. CLIP subfamily.</text>
</comment>
<protein>
    <recommendedName>
        <fullName evidence="10">CLIP domain-containing serine protease</fullName>
        <ecNumber evidence="9">3.4.21.-</ecNumber>
    </recommendedName>
</protein>
<dbReference type="Proteomes" id="UP000801492">
    <property type="component" value="Unassembled WGS sequence"/>
</dbReference>
<evidence type="ECO:0000256" key="10">
    <source>
        <dbReference type="RuleBase" id="RU366078"/>
    </source>
</evidence>
<dbReference type="InterPro" id="IPR018114">
    <property type="entry name" value="TRYPSIN_HIS"/>
</dbReference>
<keyword evidence="2 10" id="KW-0732">Signal</keyword>
<dbReference type="InterPro" id="IPR038565">
    <property type="entry name" value="CLIP_sf"/>
</dbReference>
<keyword evidence="4 9" id="KW-0720">Serine protease</keyword>
<dbReference type="Gene3D" id="2.40.10.10">
    <property type="entry name" value="Trypsin-like serine proteases"/>
    <property type="match status" value="2"/>
</dbReference>
<organism evidence="13 14">
    <name type="scientific">Ignelater luminosus</name>
    <name type="common">Cucubano</name>
    <name type="synonym">Pyrophorus luminosus</name>
    <dbReference type="NCBI Taxonomy" id="2038154"/>
    <lineage>
        <taxon>Eukaryota</taxon>
        <taxon>Metazoa</taxon>
        <taxon>Ecdysozoa</taxon>
        <taxon>Arthropoda</taxon>
        <taxon>Hexapoda</taxon>
        <taxon>Insecta</taxon>
        <taxon>Pterygota</taxon>
        <taxon>Neoptera</taxon>
        <taxon>Endopterygota</taxon>
        <taxon>Coleoptera</taxon>
        <taxon>Polyphaga</taxon>
        <taxon>Elateriformia</taxon>
        <taxon>Elateroidea</taxon>
        <taxon>Elateridae</taxon>
        <taxon>Agrypninae</taxon>
        <taxon>Pyrophorini</taxon>
        <taxon>Ignelater</taxon>
    </lineage>
</organism>
<feature type="signal peptide" evidence="10">
    <location>
        <begin position="1"/>
        <end position="17"/>
    </location>
</feature>
<dbReference type="InterPro" id="IPR043504">
    <property type="entry name" value="Peptidase_S1_PA_chymotrypsin"/>
</dbReference>
<keyword evidence="3 9" id="KW-0378">Hydrolase</keyword>
<comment type="caution">
    <text evidence="13">The sequence shown here is derived from an EMBL/GenBank/DDBJ whole genome shotgun (WGS) entry which is preliminary data.</text>
</comment>
<dbReference type="PANTHER" id="PTHR24256">
    <property type="entry name" value="TRYPTASE-RELATED"/>
    <property type="match status" value="1"/>
</dbReference>
<feature type="chain" id="PRO_5035490240" description="CLIP domain-containing serine protease" evidence="10">
    <location>
        <begin position="18"/>
        <end position="389"/>
    </location>
</feature>
<sequence>MKSFLLWFSCCIISVFSAQYQQSSDFESCSTVDLKLGQCVTIKNCPSALSILEHRPLSAQDLDYLSKVNCGYQGRDPKVCCALSETDGGGSVTTVTEIVTKHPPVSGDLHSNLLPSLNECGTLSSDRIVGGKEADLDEFPWMALVEYQKTNGRGFYCGGVLISKRYVLTAAHCVKGKDLPRDWRVVSVRLGEHDLSSEVDCAKGSDGDEYCSDKPVNVPVTETIAHESYDPLSIDQHHDIALLRLIRNVDLTDWIKPICVPTTAALLNDKYSGVNMTVAGWGKTESRSESNVKLKLNLQVKDNTHCQSVYRGRVNFGLGQLCAGGELGKDSCRGDSGGPLMAIDTKLTGVYYVYGIVSFGPNPCGLEGWPGVYTRVTEYVPWIISKLKP</sequence>
<dbReference type="InterPro" id="IPR051487">
    <property type="entry name" value="Ser/Thr_Proteases_Immune/Dev"/>
</dbReference>
<keyword evidence="1 9" id="KW-0645">Protease</keyword>
<dbReference type="FunFam" id="3.30.1640.30:FF:000001">
    <property type="entry name" value="Serine protease 7"/>
    <property type="match status" value="1"/>
</dbReference>
<accession>A0A8K0GD85</accession>
<dbReference type="InterPro" id="IPR033116">
    <property type="entry name" value="TRYPSIN_SER"/>
</dbReference>
<evidence type="ECO:0000256" key="9">
    <source>
        <dbReference type="RuleBase" id="RU363034"/>
    </source>
</evidence>